<dbReference type="OrthoDB" id="10257284at2759"/>
<name>A0A433UAA4_ELYCH</name>
<evidence type="ECO:0000256" key="1">
    <source>
        <dbReference type="SAM" id="MobiDB-lite"/>
    </source>
</evidence>
<evidence type="ECO:0000256" key="2">
    <source>
        <dbReference type="SAM" id="Phobius"/>
    </source>
</evidence>
<keyword evidence="2" id="KW-0472">Membrane</keyword>
<sequence>MSILGVDNFLQVPYSAAFIIELHLIHDQYFVKLLYRNSSTHPVQTLIAARCELELCPLKVFDGMHRMFILSDDEWNDVCPDSSGAGSQMDERMFPVLLCAIVALIGVSAFSCYKAYSYKLQIRQGSNQDQYGLIHSAVDSDEEDEHNHDNGDTRRQNGAVIEYHNNYENNEDEDSV</sequence>
<gene>
    <name evidence="3" type="ORF">EGW08_001526</name>
</gene>
<evidence type="ECO:0000313" key="3">
    <source>
        <dbReference type="EMBL" id="RUS90722.1"/>
    </source>
</evidence>
<keyword evidence="2" id="KW-0812">Transmembrane</keyword>
<feature type="transmembrane region" description="Helical" evidence="2">
    <location>
        <begin position="93"/>
        <end position="113"/>
    </location>
</feature>
<comment type="caution">
    <text evidence="3">The sequence shown here is derived from an EMBL/GenBank/DDBJ whole genome shotgun (WGS) entry which is preliminary data.</text>
</comment>
<feature type="region of interest" description="Disordered" evidence="1">
    <location>
        <begin position="140"/>
        <end position="176"/>
    </location>
</feature>
<dbReference type="Gene3D" id="3.40.50.1240">
    <property type="entry name" value="Phosphoglycerate mutase-like"/>
    <property type="match status" value="1"/>
</dbReference>
<dbReference type="SUPFAM" id="SSF53254">
    <property type="entry name" value="Phosphoglycerate mutase-like"/>
    <property type="match status" value="1"/>
</dbReference>
<evidence type="ECO:0000313" key="4">
    <source>
        <dbReference type="Proteomes" id="UP000271974"/>
    </source>
</evidence>
<proteinExistence type="predicted"/>
<protein>
    <submittedName>
        <fullName evidence="3">Uncharacterized protein</fullName>
    </submittedName>
</protein>
<dbReference type="EMBL" id="RQTK01000026">
    <property type="protein sequence ID" value="RUS90722.1"/>
    <property type="molecule type" value="Genomic_DNA"/>
</dbReference>
<dbReference type="AlphaFoldDB" id="A0A433UAA4"/>
<keyword evidence="4" id="KW-1185">Reference proteome</keyword>
<organism evidence="3 4">
    <name type="scientific">Elysia chlorotica</name>
    <name type="common">Eastern emerald elysia</name>
    <name type="synonym">Sea slug</name>
    <dbReference type="NCBI Taxonomy" id="188477"/>
    <lineage>
        <taxon>Eukaryota</taxon>
        <taxon>Metazoa</taxon>
        <taxon>Spiralia</taxon>
        <taxon>Lophotrochozoa</taxon>
        <taxon>Mollusca</taxon>
        <taxon>Gastropoda</taxon>
        <taxon>Heterobranchia</taxon>
        <taxon>Euthyneura</taxon>
        <taxon>Panpulmonata</taxon>
        <taxon>Sacoglossa</taxon>
        <taxon>Placobranchoidea</taxon>
        <taxon>Plakobranchidae</taxon>
        <taxon>Elysia</taxon>
    </lineage>
</organism>
<keyword evidence="2" id="KW-1133">Transmembrane helix</keyword>
<dbReference type="InterPro" id="IPR029033">
    <property type="entry name" value="His_PPase_superfam"/>
</dbReference>
<dbReference type="STRING" id="188477.A0A433UAA4"/>
<accession>A0A433UAA4</accession>
<feature type="compositionally biased region" description="Basic and acidic residues" evidence="1">
    <location>
        <begin position="145"/>
        <end position="155"/>
    </location>
</feature>
<dbReference type="Proteomes" id="UP000271974">
    <property type="component" value="Unassembled WGS sequence"/>
</dbReference>
<reference evidence="3 4" key="1">
    <citation type="submission" date="2019-01" db="EMBL/GenBank/DDBJ databases">
        <title>A draft genome assembly of the solar-powered sea slug Elysia chlorotica.</title>
        <authorList>
            <person name="Cai H."/>
            <person name="Li Q."/>
            <person name="Fang X."/>
            <person name="Li J."/>
            <person name="Curtis N.E."/>
            <person name="Altenburger A."/>
            <person name="Shibata T."/>
            <person name="Feng M."/>
            <person name="Maeda T."/>
            <person name="Schwartz J.A."/>
            <person name="Shigenobu S."/>
            <person name="Lundholm N."/>
            <person name="Nishiyama T."/>
            <person name="Yang H."/>
            <person name="Hasebe M."/>
            <person name="Li S."/>
            <person name="Pierce S.K."/>
            <person name="Wang J."/>
        </authorList>
    </citation>
    <scope>NUCLEOTIDE SEQUENCE [LARGE SCALE GENOMIC DNA]</scope>
    <source>
        <strain evidence="3">EC2010</strain>
        <tissue evidence="3">Whole organism of an adult</tissue>
    </source>
</reference>